<evidence type="ECO:0000313" key="1">
    <source>
        <dbReference type="Proteomes" id="UP000694866"/>
    </source>
</evidence>
<dbReference type="SUPFAM" id="SSF52047">
    <property type="entry name" value="RNI-like"/>
    <property type="match status" value="1"/>
</dbReference>
<dbReference type="InterPro" id="IPR032675">
    <property type="entry name" value="LRR_dom_sf"/>
</dbReference>
<dbReference type="RefSeq" id="XP_011297727.1">
    <property type="nucleotide sequence ID" value="XM_011299425.1"/>
</dbReference>
<dbReference type="Proteomes" id="UP000694866">
    <property type="component" value="Unplaced"/>
</dbReference>
<dbReference type="Gene3D" id="3.80.10.10">
    <property type="entry name" value="Ribonuclease Inhibitor"/>
    <property type="match status" value="1"/>
</dbReference>
<name>A0A9R1SV59_9HYME</name>
<keyword evidence="1" id="KW-1185">Reference proteome</keyword>
<proteinExistence type="predicted"/>
<dbReference type="AlphaFoldDB" id="A0A9R1SV59"/>
<dbReference type="GO" id="GO:0019005">
    <property type="term" value="C:SCF ubiquitin ligase complex"/>
    <property type="evidence" value="ECO:0007669"/>
    <property type="project" value="TreeGrafter"/>
</dbReference>
<protein>
    <submittedName>
        <fullName evidence="2">F-box/LRR-repeat protein 3-like</fullName>
    </submittedName>
</protein>
<sequence length="269" mass="29944">MLDCENFGQTFSPLPPDKIDLESLVIEENSADSDCWQDEVLQDLRKLQRLRIDDSSKVSSEDLVKIIREGHSLRELSLCYSHLSEDLLRVLSRDNVSLQTMRIEAHTEPKPLGRISDTSWSALQTHSPGLNLVMACHFEDDEDYDAVLAAPITHLYLGGSPSSKIIHRVSETCPRLLELVINSTSGVIDEEILATARGCPQLSAVGLGDCEITCSALVKFADICKDRLRILYVWETSLIEDGNFDVSEAVASVSSLLGRSWTPEYVPPW</sequence>
<reference evidence="2" key="1">
    <citation type="submission" date="2025-08" db="UniProtKB">
        <authorList>
            <consortium name="RefSeq"/>
        </authorList>
    </citation>
    <scope>IDENTIFICATION</scope>
    <source>
        <strain evidence="2">USDA-PBARC FA_bdor</strain>
        <tissue evidence="2">Whole organism</tissue>
    </source>
</reference>
<dbReference type="OrthoDB" id="9974792at2759"/>
<organism evidence="1 2">
    <name type="scientific">Fopius arisanus</name>
    <dbReference type="NCBI Taxonomy" id="64838"/>
    <lineage>
        <taxon>Eukaryota</taxon>
        <taxon>Metazoa</taxon>
        <taxon>Ecdysozoa</taxon>
        <taxon>Arthropoda</taxon>
        <taxon>Hexapoda</taxon>
        <taxon>Insecta</taxon>
        <taxon>Pterygota</taxon>
        <taxon>Neoptera</taxon>
        <taxon>Endopterygota</taxon>
        <taxon>Hymenoptera</taxon>
        <taxon>Apocrita</taxon>
        <taxon>Ichneumonoidea</taxon>
        <taxon>Braconidae</taxon>
        <taxon>Opiinae</taxon>
        <taxon>Fopius</taxon>
    </lineage>
</organism>
<gene>
    <name evidence="2" type="primary">LOC105263299</name>
</gene>
<dbReference type="GeneID" id="105263299"/>
<accession>A0A9R1SV59</accession>
<dbReference type="KEGG" id="fas:105263299"/>
<evidence type="ECO:0000313" key="2">
    <source>
        <dbReference type="RefSeq" id="XP_011297727.1"/>
    </source>
</evidence>
<dbReference type="GO" id="GO:0031146">
    <property type="term" value="P:SCF-dependent proteasomal ubiquitin-dependent protein catabolic process"/>
    <property type="evidence" value="ECO:0007669"/>
    <property type="project" value="TreeGrafter"/>
</dbReference>
<dbReference type="PANTHER" id="PTHR13318">
    <property type="entry name" value="PARTNER OF PAIRED, ISOFORM B-RELATED"/>
    <property type="match status" value="1"/>
</dbReference>